<sequence>MTIPTVGIIGSGFSGICAAIKVKKQLGITARIFEVSEDLGGTWNHNTYPGCACDVDSHVYSFSFAKNPNWTEKFSSSPEIKEYIRDVAKRFNVYNDIQFKTHVVRATWLESENKWKLDWTQDGMPIETSYFDYIFSGLGPLRVPHIPDKFKAFEGTVVHTSKWDSSIDFTNKRVAVIGTGASAIQAIPHLVKVAATLDTYQRTNSWIIDRYQMRFSRFVKFLFTYLPFTMFLYRAFFFFLWEYLYTLMGYPNSRTSKMISRYIRYRMIKRLTNKGRGDLVPVLVPDYAIGCKRGALSDDYLETLCAENVRINRVPIKNIVGRTIITEDGRISEYDIVCLATGFKTTSILGDLQVTGRNSLSLNKLWETSYPKTYKSVGIHGFPNFFMLAGPASILGHSSVVFMIEQQVKLAINSIKYAQKHDLVAMEPTAEAQDKFINELLEDLKDTAWSSGCDSWYKNERGEIFALWSGTATSFWWKLRRTNYTDDYIKYGKTECTERP</sequence>
<dbReference type="InterPro" id="IPR036188">
    <property type="entry name" value="FAD/NAD-bd_sf"/>
</dbReference>
<dbReference type="Gene3D" id="3.50.50.60">
    <property type="entry name" value="FAD/NAD(P)-binding domain"/>
    <property type="match status" value="2"/>
</dbReference>
<evidence type="ECO:0000256" key="4">
    <source>
        <dbReference type="ARBA" id="ARBA00023002"/>
    </source>
</evidence>
<keyword evidence="3" id="KW-0274">FAD</keyword>
<dbReference type="SUPFAM" id="SSF51905">
    <property type="entry name" value="FAD/NAD(P)-binding domain"/>
    <property type="match status" value="1"/>
</dbReference>
<dbReference type="Pfam" id="PF00743">
    <property type="entry name" value="FMO-like"/>
    <property type="match status" value="1"/>
</dbReference>
<dbReference type="AlphaFoldDB" id="A0A162X0V7"/>
<protein>
    <recommendedName>
        <fullName evidence="8">FAD/NAD(P)-binding domain-containing protein</fullName>
    </recommendedName>
</protein>
<dbReference type="PANTHER" id="PTHR42877">
    <property type="entry name" value="L-ORNITHINE N(5)-MONOOXYGENASE-RELATED"/>
    <property type="match status" value="1"/>
</dbReference>
<gene>
    <name evidence="6" type="ORF">PHYBLDRAFT_146864</name>
</gene>
<keyword evidence="7" id="KW-1185">Reference proteome</keyword>
<dbReference type="RefSeq" id="XP_018289925.1">
    <property type="nucleotide sequence ID" value="XM_018431740.1"/>
</dbReference>
<dbReference type="GO" id="GO:0050661">
    <property type="term" value="F:NADP binding"/>
    <property type="evidence" value="ECO:0007669"/>
    <property type="project" value="InterPro"/>
</dbReference>
<evidence type="ECO:0000256" key="1">
    <source>
        <dbReference type="ARBA" id="ARBA00010139"/>
    </source>
</evidence>
<evidence type="ECO:0000256" key="2">
    <source>
        <dbReference type="ARBA" id="ARBA00022630"/>
    </source>
</evidence>
<evidence type="ECO:0000256" key="5">
    <source>
        <dbReference type="SAM" id="Phobius"/>
    </source>
</evidence>
<evidence type="ECO:0000256" key="3">
    <source>
        <dbReference type="ARBA" id="ARBA00022827"/>
    </source>
</evidence>
<keyword evidence="4" id="KW-0560">Oxidoreductase</keyword>
<dbReference type="STRING" id="763407.A0A162X0V7"/>
<feature type="transmembrane region" description="Helical" evidence="5">
    <location>
        <begin position="218"/>
        <end position="241"/>
    </location>
</feature>
<keyword evidence="5" id="KW-1133">Transmembrane helix</keyword>
<dbReference type="VEuPathDB" id="FungiDB:PHYBLDRAFT_146864"/>
<dbReference type="InterPro" id="IPR020946">
    <property type="entry name" value="Flavin_mOase-like"/>
</dbReference>
<comment type="similarity">
    <text evidence="1">Belongs to the FAD-binding monooxygenase family.</text>
</comment>
<dbReference type="GO" id="GO:0004499">
    <property type="term" value="F:N,N-dimethylaniline monooxygenase activity"/>
    <property type="evidence" value="ECO:0007669"/>
    <property type="project" value="InterPro"/>
</dbReference>
<keyword evidence="5" id="KW-0472">Membrane</keyword>
<accession>A0A162X0V7</accession>
<proteinExistence type="inferred from homology"/>
<dbReference type="OrthoDB" id="74360at2759"/>
<dbReference type="InParanoid" id="A0A162X0V7"/>
<dbReference type="GO" id="GO:0050660">
    <property type="term" value="F:flavin adenine dinucleotide binding"/>
    <property type="evidence" value="ECO:0007669"/>
    <property type="project" value="InterPro"/>
</dbReference>
<dbReference type="EMBL" id="KV440984">
    <property type="protein sequence ID" value="OAD71885.1"/>
    <property type="molecule type" value="Genomic_DNA"/>
</dbReference>
<keyword evidence="5" id="KW-0812">Transmembrane</keyword>
<dbReference type="PRINTS" id="PR00469">
    <property type="entry name" value="PNDRDTASEII"/>
</dbReference>
<dbReference type="InterPro" id="IPR051209">
    <property type="entry name" value="FAD-bind_Monooxygenase_sf"/>
</dbReference>
<dbReference type="PANTHER" id="PTHR42877:SF4">
    <property type="entry name" value="FAD_NAD(P)-BINDING DOMAIN-CONTAINING PROTEIN-RELATED"/>
    <property type="match status" value="1"/>
</dbReference>
<keyword evidence="2" id="KW-0285">Flavoprotein</keyword>
<evidence type="ECO:0000313" key="6">
    <source>
        <dbReference type="EMBL" id="OAD71885.1"/>
    </source>
</evidence>
<evidence type="ECO:0008006" key="8">
    <source>
        <dbReference type="Google" id="ProtNLM"/>
    </source>
</evidence>
<dbReference type="Proteomes" id="UP000077315">
    <property type="component" value="Unassembled WGS sequence"/>
</dbReference>
<reference evidence="7" key="1">
    <citation type="submission" date="2015-06" db="EMBL/GenBank/DDBJ databases">
        <title>Expansion of signal transduction pathways in fungi by whole-genome duplication.</title>
        <authorList>
            <consortium name="DOE Joint Genome Institute"/>
            <person name="Corrochano L.M."/>
            <person name="Kuo A."/>
            <person name="Marcet-Houben M."/>
            <person name="Polaino S."/>
            <person name="Salamov A."/>
            <person name="Villalobos J.M."/>
            <person name="Alvarez M.I."/>
            <person name="Avalos J."/>
            <person name="Benito E.P."/>
            <person name="Benoit I."/>
            <person name="Burger G."/>
            <person name="Camino L.P."/>
            <person name="Canovas D."/>
            <person name="Cerda-Olmedo E."/>
            <person name="Cheng J.-F."/>
            <person name="Dominguez A."/>
            <person name="Elias M."/>
            <person name="Eslava A.P."/>
            <person name="Glaser F."/>
            <person name="Grimwood J."/>
            <person name="Gutierrez G."/>
            <person name="Heitman J."/>
            <person name="Henrissat B."/>
            <person name="Iturriaga E.A."/>
            <person name="Lang B.F."/>
            <person name="Lavin J.L."/>
            <person name="Lee S."/>
            <person name="Li W."/>
            <person name="Lindquist E."/>
            <person name="Lopez-Garcia S."/>
            <person name="Luque E.M."/>
            <person name="Marcos A.T."/>
            <person name="Martin J."/>
            <person name="McCluskey K."/>
            <person name="Medina H.R."/>
            <person name="Miralles-Duran A."/>
            <person name="Miyazaki A."/>
            <person name="Munoz-Torres E."/>
            <person name="Oguiza J.A."/>
            <person name="Ohm R."/>
            <person name="Olmedo M."/>
            <person name="Orejas M."/>
            <person name="Ortiz-Castellanos L."/>
            <person name="Pisabarro A.G."/>
            <person name="Rodriguez-Romero J."/>
            <person name="Ruiz-Herrera J."/>
            <person name="Ruiz-Vazquez R."/>
            <person name="Sanz C."/>
            <person name="Schackwitz W."/>
            <person name="Schmutz J."/>
            <person name="Shahriari M."/>
            <person name="Shelest E."/>
            <person name="Silva-Franco F."/>
            <person name="Soanes D."/>
            <person name="Syed K."/>
            <person name="Tagua V.G."/>
            <person name="Talbot N.J."/>
            <person name="Thon M."/>
            <person name="De vries R.P."/>
            <person name="Wiebenga A."/>
            <person name="Yadav J.S."/>
            <person name="Braun E.L."/>
            <person name="Baker S."/>
            <person name="Garre V."/>
            <person name="Horwitz B."/>
            <person name="Torres-Martinez S."/>
            <person name="Idnurm A."/>
            <person name="Herrera-Estrella A."/>
            <person name="Gabaldon T."/>
            <person name="Grigoriev I.V."/>
        </authorList>
    </citation>
    <scope>NUCLEOTIDE SEQUENCE [LARGE SCALE GENOMIC DNA]</scope>
    <source>
        <strain evidence="7">NRRL 1555(-)</strain>
    </source>
</reference>
<name>A0A162X0V7_PHYB8</name>
<organism evidence="6 7">
    <name type="scientific">Phycomyces blakesleeanus (strain ATCC 8743b / DSM 1359 / FGSC 10004 / NBRC 33097 / NRRL 1555)</name>
    <dbReference type="NCBI Taxonomy" id="763407"/>
    <lineage>
        <taxon>Eukaryota</taxon>
        <taxon>Fungi</taxon>
        <taxon>Fungi incertae sedis</taxon>
        <taxon>Mucoromycota</taxon>
        <taxon>Mucoromycotina</taxon>
        <taxon>Mucoromycetes</taxon>
        <taxon>Mucorales</taxon>
        <taxon>Phycomycetaceae</taxon>
        <taxon>Phycomyces</taxon>
    </lineage>
</organism>
<dbReference type="GeneID" id="28992646"/>
<evidence type="ECO:0000313" key="7">
    <source>
        <dbReference type="Proteomes" id="UP000077315"/>
    </source>
</evidence>